<dbReference type="CDD" id="cd05466">
    <property type="entry name" value="PBP2_LTTR_substrate"/>
    <property type="match status" value="1"/>
</dbReference>
<dbReference type="InterPro" id="IPR036388">
    <property type="entry name" value="WH-like_DNA-bd_sf"/>
</dbReference>
<proteinExistence type="inferred from homology"/>
<dbReference type="GO" id="GO:0003700">
    <property type="term" value="F:DNA-binding transcription factor activity"/>
    <property type="evidence" value="ECO:0007669"/>
    <property type="project" value="InterPro"/>
</dbReference>
<dbReference type="Pfam" id="PF03466">
    <property type="entry name" value="LysR_substrate"/>
    <property type="match status" value="1"/>
</dbReference>
<evidence type="ECO:0000256" key="1">
    <source>
        <dbReference type="ARBA" id="ARBA00009437"/>
    </source>
</evidence>
<dbReference type="InterPro" id="IPR000847">
    <property type="entry name" value="LysR_HTH_N"/>
</dbReference>
<dbReference type="RefSeq" id="WP_078501480.1">
    <property type="nucleotide sequence ID" value="NZ_MSZX01000010.1"/>
</dbReference>
<evidence type="ECO:0000313" key="7">
    <source>
        <dbReference type="Proteomes" id="UP000190188"/>
    </source>
</evidence>
<dbReference type="SUPFAM" id="SSF53850">
    <property type="entry name" value="Periplasmic binding protein-like II"/>
    <property type="match status" value="1"/>
</dbReference>
<evidence type="ECO:0000259" key="5">
    <source>
        <dbReference type="PROSITE" id="PS50931"/>
    </source>
</evidence>
<dbReference type="PANTHER" id="PTHR30419">
    <property type="entry name" value="HTH-TYPE TRANSCRIPTIONAL REGULATOR YBHD"/>
    <property type="match status" value="1"/>
</dbReference>
<comment type="caution">
    <text evidence="6">The sequence shown here is derived from an EMBL/GenBank/DDBJ whole genome shotgun (WGS) entry which is preliminary data.</text>
</comment>
<dbReference type="Proteomes" id="UP000190188">
    <property type="component" value="Unassembled WGS sequence"/>
</dbReference>
<reference evidence="6 7" key="1">
    <citation type="submission" date="2017-01" db="EMBL/GenBank/DDBJ databases">
        <title>Genome analysis of Paenibacillus selenitrireducens ES3-24.</title>
        <authorList>
            <person name="Xu D."/>
            <person name="Yao R."/>
            <person name="Zheng S."/>
        </authorList>
    </citation>
    <scope>NUCLEOTIDE SEQUENCE [LARGE SCALE GENOMIC DNA]</scope>
    <source>
        <strain evidence="6 7">ES3-24</strain>
    </source>
</reference>
<feature type="domain" description="HTH lysR-type" evidence="5">
    <location>
        <begin position="1"/>
        <end position="58"/>
    </location>
</feature>
<dbReference type="InterPro" id="IPR005119">
    <property type="entry name" value="LysR_subst-bd"/>
</dbReference>
<dbReference type="GO" id="GO:0003677">
    <property type="term" value="F:DNA binding"/>
    <property type="evidence" value="ECO:0007669"/>
    <property type="project" value="UniProtKB-KW"/>
</dbReference>
<keyword evidence="4" id="KW-0804">Transcription</keyword>
<gene>
    <name evidence="6" type="ORF">BVG16_22635</name>
</gene>
<comment type="similarity">
    <text evidence="1">Belongs to the LysR transcriptional regulatory family.</text>
</comment>
<dbReference type="SUPFAM" id="SSF46785">
    <property type="entry name" value="Winged helix' DNA-binding domain"/>
    <property type="match status" value="1"/>
</dbReference>
<sequence>MNLEQLEYIAEVAKTGSLTNAAQNQHVTLSAISQAISHFEAEIGIVLFNRSRLGAEPTPEGKVMLQKVYEILNKVQDLRDEALDFNNPASGELRIASIPGPMSLWVDALMGFKQAYPNIHTEIAEKGSQEILDDIRHNRLDIGLVIKSEHIEQNMSGLTFEPLIQGKIVVGVDRQSPYALQKSITAEQFKREMLVIYQDDYVQWFIDEFQKKYGSANIIFTSNNTDALQSAVFNHRAMTIGIDFSFAPSITKSNSGMITLELQDVEQQPVYLGWVRSETKHFSGIIKSFITRLKNDIQ</sequence>
<dbReference type="Gene3D" id="3.40.190.290">
    <property type="match status" value="1"/>
</dbReference>
<dbReference type="PANTHER" id="PTHR30419:SF28">
    <property type="entry name" value="HTH-TYPE TRANSCRIPTIONAL REGULATOR BSDA"/>
    <property type="match status" value="1"/>
</dbReference>
<evidence type="ECO:0000313" key="6">
    <source>
        <dbReference type="EMBL" id="OPA74568.1"/>
    </source>
</evidence>
<organism evidence="6 7">
    <name type="scientific">Paenibacillus selenitireducens</name>
    <dbReference type="NCBI Taxonomy" id="1324314"/>
    <lineage>
        <taxon>Bacteria</taxon>
        <taxon>Bacillati</taxon>
        <taxon>Bacillota</taxon>
        <taxon>Bacilli</taxon>
        <taxon>Bacillales</taxon>
        <taxon>Paenibacillaceae</taxon>
        <taxon>Paenibacillus</taxon>
    </lineage>
</organism>
<dbReference type="Pfam" id="PF00126">
    <property type="entry name" value="HTH_1"/>
    <property type="match status" value="1"/>
</dbReference>
<protein>
    <submittedName>
        <fullName evidence="6">LysR family transcriptional regulator</fullName>
    </submittedName>
</protein>
<dbReference type="EMBL" id="MSZX01000010">
    <property type="protein sequence ID" value="OPA74568.1"/>
    <property type="molecule type" value="Genomic_DNA"/>
</dbReference>
<accession>A0A1T2X3U4</accession>
<keyword evidence="3" id="KW-0238">DNA-binding</keyword>
<keyword evidence="2" id="KW-0805">Transcription regulation</keyword>
<dbReference type="FunFam" id="1.10.10.10:FF:000001">
    <property type="entry name" value="LysR family transcriptional regulator"/>
    <property type="match status" value="1"/>
</dbReference>
<evidence type="ECO:0000256" key="2">
    <source>
        <dbReference type="ARBA" id="ARBA00023015"/>
    </source>
</evidence>
<dbReference type="PROSITE" id="PS50931">
    <property type="entry name" value="HTH_LYSR"/>
    <property type="match status" value="1"/>
</dbReference>
<keyword evidence="7" id="KW-1185">Reference proteome</keyword>
<dbReference type="OrthoDB" id="9803735at2"/>
<name>A0A1T2X3U4_9BACL</name>
<dbReference type="InterPro" id="IPR050950">
    <property type="entry name" value="HTH-type_LysR_regulators"/>
</dbReference>
<dbReference type="GO" id="GO:0005829">
    <property type="term" value="C:cytosol"/>
    <property type="evidence" value="ECO:0007669"/>
    <property type="project" value="TreeGrafter"/>
</dbReference>
<evidence type="ECO:0000256" key="4">
    <source>
        <dbReference type="ARBA" id="ARBA00023163"/>
    </source>
</evidence>
<dbReference type="STRING" id="1324314.BVG16_22635"/>
<evidence type="ECO:0000256" key="3">
    <source>
        <dbReference type="ARBA" id="ARBA00023125"/>
    </source>
</evidence>
<dbReference type="Gene3D" id="1.10.10.10">
    <property type="entry name" value="Winged helix-like DNA-binding domain superfamily/Winged helix DNA-binding domain"/>
    <property type="match status" value="1"/>
</dbReference>
<dbReference type="AlphaFoldDB" id="A0A1T2X3U4"/>
<dbReference type="InterPro" id="IPR036390">
    <property type="entry name" value="WH_DNA-bd_sf"/>
</dbReference>